<feature type="compositionally biased region" description="Acidic residues" evidence="1">
    <location>
        <begin position="272"/>
        <end position="292"/>
    </location>
</feature>
<organism evidence="2 3">
    <name type="scientific">Tropilaelaps mercedesae</name>
    <dbReference type="NCBI Taxonomy" id="418985"/>
    <lineage>
        <taxon>Eukaryota</taxon>
        <taxon>Metazoa</taxon>
        <taxon>Ecdysozoa</taxon>
        <taxon>Arthropoda</taxon>
        <taxon>Chelicerata</taxon>
        <taxon>Arachnida</taxon>
        <taxon>Acari</taxon>
        <taxon>Parasitiformes</taxon>
        <taxon>Mesostigmata</taxon>
        <taxon>Gamasina</taxon>
        <taxon>Dermanyssoidea</taxon>
        <taxon>Laelapidae</taxon>
        <taxon>Tropilaelaps</taxon>
    </lineage>
</organism>
<gene>
    <name evidence="2" type="ORF">BIW11_11750</name>
</gene>
<dbReference type="EMBL" id="MNPL01018132">
    <property type="protein sequence ID" value="OQR70247.1"/>
    <property type="molecule type" value="Genomic_DNA"/>
</dbReference>
<reference evidence="2 3" key="1">
    <citation type="journal article" date="2017" name="Gigascience">
        <title>Draft genome of the honey bee ectoparasitic mite, Tropilaelaps mercedesae, is shaped by the parasitic life history.</title>
        <authorList>
            <person name="Dong X."/>
            <person name="Armstrong S.D."/>
            <person name="Xia D."/>
            <person name="Makepeace B.L."/>
            <person name="Darby A.C."/>
            <person name="Kadowaki T."/>
        </authorList>
    </citation>
    <scope>NUCLEOTIDE SEQUENCE [LARGE SCALE GENOMIC DNA]</scope>
    <source>
        <strain evidence="2">Wuxi-XJTLU</strain>
    </source>
</reference>
<dbReference type="Proteomes" id="UP000192247">
    <property type="component" value="Unassembled WGS sequence"/>
</dbReference>
<feature type="compositionally biased region" description="Low complexity" evidence="1">
    <location>
        <begin position="220"/>
        <end position="234"/>
    </location>
</feature>
<dbReference type="InParanoid" id="A0A1V9X9L7"/>
<dbReference type="OrthoDB" id="10454744at2759"/>
<feature type="region of interest" description="Disordered" evidence="1">
    <location>
        <begin position="356"/>
        <end position="382"/>
    </location>
</feature>
<feature type="region of interest" description="Disordered" evidence="1">
    <location>
        <begin position="256"/>
        <end position="309"/>
    </location>
</feature>
<dbReference type="AlphaFoldDB" id="A0A1V9X9L7"/>
<sequence length="382" mass="41900">MMVYSKKLYWQFKQKCHLAELKKCRPPRRLSDVVLRVIQVIGEEAVEESMRNLTEQAYGNLQHSLVSHARHTSSPFALSGVRTANFLGGSSKASLPWLDSANDTVQTSQQQQQQQQLNSADAHKNMLLNFAAAMASYSALGQQSTDGGDGFLVDEPDSSDETSQQLSLQLPNHLSALGHFSNHLVNQGQLPAHMARLAQLSPQALPSVASPDDLRPQTNSPSSSGGRAGSSPDARFSLSQHRVAVAHVLGALGAVGQHHQGLKRKSSQTLDNVDEDDSDAEDFQNGDDDDDDNQGRGTIPKDSHRQSVRNEANAEFVKALRAIQKVAGQLHEAQQFQQRLLLLKLQFLQERRHQLHDGENKAQQMVDGSPTAVESTLSNERS</sequence>
<keyword evidence="3" id="KW-1185">Reference proteome</keyword>
<name>A0A1V9X9L7_9ACAR</name>
<feature type="region of interest" description="Disordered" evidence="1">
    <location>
        <begin position="206"/>
        <end position="234"/>
    </location>
</feature>
<evidence type="ECO:0000313" key="3">
    <source>
        <dbReference type="Proteomes" id="UP000192247"/>
    </source>
</evidence>
<comment type="caution">
    <text evidence="2">The sequence shown here is derived from an EMBL/GenBank/DDBJ whole genome shotgun (WGS) entry which is preliminary data.</text>
</comment>
<accession>A0A1V9X9L7</accession>
<feature type="compositionally biased region" description="Polar residues" evidence="1">
    <location>
        <begin position="372"/>
        <end position="382"/>
    </location>
</feature>
<evidence type="ECO:0000313" key="2">
    <source>
        <dbReference type="EMBL" id="OQR70247.1"/>
    </source>
</evidence>
<proteinExistence type="predicted"/>
<evidence type="ECO:0000256" key="1">
    <source>
        <dbReference type="SAM" id="MobiDB-lite"/>
    </source>
</evidence>
<protein>
    <submittedName>
        <fullName evidence="2">Uncharacterized protein</fullName>
    </submittedName>
</protein>